<organism evidence="3 4">
    <name type="scientific">Rhynchophorus ferrugineus</name>
    <name type="common">Red palm weevil</name>
    <name type="synonym">Curculio ferrugineus</name>
    <dbReference type="NCBI Taxonomy" id="354439"/>
    <lineage>
        <taxon>Eukaryota</taxon>
        <taxon>Metazoa</taxon>
        <taxon>Ecdysozoa</taxon>
        <taxon>Arthropoda</taxon>
        <taxon>Hexapoda</taxon>
        <taxon>Insecta</taxon>
        <taxon>Pterygota</taxon>
        <taxon>Neoptera</taxon>
        <taxon>Endopterygota</taxon>
        <taxon>Coleoptera</taxon>
        <taxon>Polyphaga</taxon>
        <taxon>Cucujiformia</taxon>
        <taxon>Curculionidae</taxon>
        <taxon>Dryophthorinae</taxon>
        <taxon>Rhynchophorus</taxon>
    </lineage>
</organism>
<keyword evidence="1" id="KW-0472">Membrane</keyword>
<keyword evidence="4" id="KW-1185">Reference proteome</keyword>
<dbReference type="AlphaFoldDB" id="A0A834MKD5"/>
<accession>A0A834MKD5</accession>
<evidence type="ECO:0000313" key="4">
    <source>
        <dbReference type="Proteomes" id="UP000625711"/>
    </source>
</evidence>
<proteinExistence type="predicted"/>
<name>A0A834MKD5_RHYFE</name>
<keyword evidence="1" id="KW-1133">Transmembrane helix</keyword>
<evidence type="ECO:0000256" key="2">
    <source>
        <dbReference type="SAM" id="SignalP"/>
    </source>
</evidence>
<sequence>MVRVFYTVGFVLVISCVGVLGQDYEGNSVVSSRGLDAKDVLTSIATNLMSRGFTSTGNGSQVVSLNVTNLLILILLKALIFAAGSLGAGHFKGGYGRSLDGEEKLVTDEEILMYLTYLTGSAGDNGCLQTVACQQPHQAKKYVNAGDLLLKTAKVFSMDVDHNYEYVLREVDQAANVGMSGGSCRIFRCSSNT</sequence>
<feature type="signal peptide" evidence="2">
    <location>
        <begin position="1"/>
        <end position="21"/>
    </location>
</feature>
<keyword evidence="2" id="KW-0732">Signal</keyword>
<dbReference type="Proteomes" id="UP000625711">
    <property type="component" value="Unassembled WGS sequence"/>
</dbReference>
<dbReference type="EMBL" id="JAACXV010000015">
    <property type="protein sequence ID" value="KAF7287203.1"/>
    <property type="molecule type" value="Genomic_DNA"/>
</dbReference>
<evidence type="ECO:0000256" key="1">
    <source>
        <dbReference type="SAM" id="Phobius"/>
    </source>
</evidence>
<feature type="transmembrane region" description="Helical" evidence="1">
    <location>
        <begin position="70"/>
        <end position="89"/>
    </location>
</feature>
<keyword evidence="1" id="KW-0812">Transmembrane</keyword>
<dbReference type="OrthoDB" id="6363452at2759"/>
<evidence type="ECO:0000313" key="3">
    <source>
        <dbReference type="EMBL" id="KAF7287203.1"/>
    </source>
</evidence>
<protein>
    <submittedName>
        <fullName evidence="3">Uncharacterized protein</fullName>
    </submittedName>
</protein>
<gene>
    <name evidence="3" type="ORF">GWI33_002024</name>
</gene>
<reference evidence="3" key="1">
    <citation type="submission" date="2020-08" db="EMBL/GenBank/DDBJ databases">
        <title>Genome sequencing and assembly of the red palm weevil Rhynchophorus ferrugineus.</title>
        <authorList>
            <person name="Dias G.B."/>
            <person name="Bergman C.M."/>
            <person name="Manee M."/>
        </authorList>
    </citation>
    <scope>NUCLEOTIDE SEQUENCE</scope>
    <source>
        <strain evidence="3">AA-2017</strain>
        <tissue evidence="3">Whole larva</tissue>
    </source>
</reference>
<comment type="caution">
    <text evidence="3">The sequence shown here is derived from an EMBL/GenBank/DDBJ whole genome shotgun (WGS) entry which is preliminary data.</text>
</comment>
<dbReference type="PROSITE" id="PS51257">
    <property type="entry name" value="PROKAR_LIPOPROTEIN"/>
    <property type="match status" value="1"/>
</dbReference>
<feature type="chain" id="PRO_5033033811" evidence="2">
    <location>
        <begin position="22"/>
        <end position="193"/>
    </location>
</feature>